<protein>
    <recommendedName>
        <fullName evidence="3">OTU domain-containing protein</fullName>
    </recommendedName>
</protein>
<dbReference type="GO" id="GO:0004843">
    <property type="term" value="F:cysteine-type deubiquitinase activity"/>
    <property type="evidence" value="ECO:0000318"/>
    <property type="project" value="GO_Central"/>
</dbReference>
<proteinExistence type="predicted"/>
<organism evidence="4 5">
    <name type="scientific">Dictyostelium purpureum</name>
    <name type="common">Slime mold</name>
    <dbReference type="NCBI Taxonomy" id="5786"/>
    <lineage>
        <taxon>Eukaryota</taxon>
        <taxon>Amoebozoa</taxon>
        <taxon>Evosea</taxon>
        <taxon>Eumycetozoa</taxon>
        <taxon>Dictyostelia</taxon>
        <taxon>Dictyosteliales</taxon>
        <taxon>Dictyosteliaceae</taxon>
        <taxon>Dictyostelium</taxon>
    </lineage>
</organism>
<dbReference type="FunFam" id="3.90.70.80:FF:000030">
    <property type="entry name" value="OTUBain deubiquitylating protease homolog"/>
    <property type="match status" value="1"/>
</dbReference>
<reference evidence="5" key="1">
    <citation type="journal article" date="2011" name="Genome Biol.">
        <title>Comparative genomics of the social amoebae Dictyostelium discoideum and Dictyostelium purpureum.</title>
        <authorList>
            <consortium name="US DOE Joint Genome Institute (JGI-PGF)"/>
            <person name="Sucgang R."/>
            <person name="Kuo A."/>
            <person name="Tian X."/>
            <person name="Salerno W."/>
            <person name="Parikh A."/>
            <person name="Feasley C.L."/>
            <person name="Dalin E."/>
            <person name="Tu H."/>
            <person name="Huang E."/>
            <person name="Barry K."/>
            <person name="Lindquist E."/>
            <person name="Shapiro H."/>
            <person name="Bruce D."/>
            <person name="Schmutz J."/>
            <person name="Salamov A."/>
            <person name="Fey P."/>
            <person name="Gaudet P."/>
            <person name="Anjard C."/>
            <person name="Babu M.M."/>
            <person name="Basu S."/>
            <person name="Bushmanova Y."/>
            <person name="van der Wel H."/>
            <person name="Katoh-Kurasawa M."/>
            <person name="Dinh C."/>
            <person name="Coutinho P.M."/>
            <person name="Saito T."/>
            <person name="Elias M."/>
            <person name="Schaap P."/>
            <person name="Kay R.R."/>
            <person name="Henrissat B."/>
            <person name="Eichinger L."/>
            <person name="Rivero F."/>
            <person name="Putnam N.H."/>
            <person name="West C.M."/>
            <person name="Loomis W.F."/>
            <person name="Chisholm R.L."/>
            <person name="Shaulsky G."/>
            <person name="Strassmann J.E."/>
            <person name="Queller D.C."/>
            <person name="Kuspa A."/>
            <person name="Grigoriev I.V."/>
        </authorList>
    </citation>
    <scope>NUCLEOTIDE SEQUENCE [LARGE SCALE GENOMIC DNA]</scope>
    <source>
        <strain evidence="5">QSDP1</strain>
    </source>
</reference>
<feature type="domain" description="OTU" evidence="3">
    <location>
        <begin position="189"/>
        <end position="335"/>
    </location>
</feature>
<dbReference type="InterPro" id="IPR003323">
    <property type="entry name" value="OTU_dom"/>
</dbReference>
<feature type="compositionally biased region" description="Basic and acidic residues" evidence="2">
    <location>
        <begin position="18"/>
        <end position="27"/>
    </location>
</feature>
<feature type="coiled-coil region" evidence="1">
    <location>
        <begin position="142"/>
        <end position="172"/>
    </location>
</feature>
<dbReference type="KEGG" id="dpp:DICPUDRAFT_158319"/>
<dbReference type="FunCoup" id="F1A1B3">
    <property type="interactions" value="49"/>
</dbReference>
<dbReference type="Proteomes" id="UP000001064">
    <property type="component" value="Unassembled WGS sequence"/>
</dbReference>
<name>F1A1B3_DICPU</name>
<dbReference type="CDD" id="cd22748">
    <property type="entry name" value="OTU_OTUD6-like"/>
    <property type="match status" value="1"/>
</dbReference>
<accession>F1A1B3</accession>
<dbReference type="GeneID" id="10511382"/>
<dbReference type="STRING" id="5786.F1A1B3"/>
<feature type="compositionally biased region" description="Basic and acidic residues" evidence="2">
    <location>
        <begin position="53"/>
        <end position="69"/>
    </location>
</feature>
<dbReference type="EMBL" id="GL871367">
    <property type="protein sequence ID" value="EGC30015.1"/>
    <property type="molecule type" value="Genomic_DNA"/>
</dbReference>
<dbReference type="AlphaFoldDB" id="F1A1B3"/>
<dbReference type="PROSITE" id="PS50802">
    <property type="entry name" value="OTU"/>
    <property type="match status" value="1"/>
</dbReference>
<dbReference type="RefSeq" id="XP_003293461.1">
    <property type="nucleotide sequence ID" value="XM_003293413.1"/>
</dbReference>
<gene>
    <name evidence="4" type="ORF">DICPUDRAFT_158319</name>
</gene>
<evidence type="ECO:0000256" key="1">
    <source>
        <dbReference type="SAM" id="Coils"/>
    </source>
</evidence>
<dbReference type="OrthoDB" id="415023at2759"/>
<dbReference type="PANTHER" id="PTHR12419:SF10">
    <property type="entry name" value="DEUBIQUITINASE OTUD6B"/>
    <property type="match status" value="1"/>
</dbReference>
<dbReference type="InParanoid" id="F1A1B3"/>
<dbReference type="OMA" id="YELGAHY"/>
<evidence type="ECO:0000313" key="4">
    <source>
        <dbReference type="EMBL" id="EGC30015.1"/>
    </source>
</evidence>
<evidence type="ECO:0000313" key="5">
    <source>
        <dbReference type="Proteomes" id="UP000001064"/>
    </source>
</evidence>
<dbReference type="Pfam" id="PF02338">
    <property type="entry name" value="OTU"/>
    <property type="match status" value="1"/>
</dbReference>
<dbReference type="eggNOG" id="KOG2606">
    <property type="taxonomic scope" value="Eukaryota"/>
</dbReference>
<dbReference type="PANTHER" id="PTHR12419">
    <property type="entry name" value="OTU DOMAIN CONTAINING PROTEIN"/>
    <property type="match status" value="1"/>
</dbReference>
<keyword evidence="5" id="KW-1185">Reference proteome</keyword>
<dbReference type="InterPro" id="IPR038765">
    <property type="entry name" value="Papain-like_cys_pep_sf"/>
</dbReference>
<keyword evidence="1" id="KW-0175">Coiled coil</keyword>
<dbReference type="VEuPathDB" id="AmoebaDB:DICPUDRAFT_158319"/>
<dbReference type="SUPFAM" id="SSF54001">
    <property type="entry name" value="Cysteine proteinases"/>
    <property type="match status" value="1"/>
</dbReference>
<dbReference type="InterPro" id="IPR050704">
    <property type="entry name" value="Peptidase_C85-like"/>
</dbReference>
<dbReference type="Gene3D" id="3.90.70.80">
    <property type="match status" value="1"/>
</dbReference>
<feature type="compositionally biased region" description="Acidic residues" evidence="2">
    <location>
        <begin position="42"/>
        <end position="52"/>
    </location>
</feature>
<feature type="region of interest" description="Disordered" evidence="2">
    <location>
        <begin position="1"/>
        <end position="69"/>
    </location>
</feature>
<evidence type="ECO:0000259" key="3">
    <source>
        <dbReference type="PROSITE" id="PS50802"/>
    </source>
</evidence>
<sequence>MGKKKSNLVVNLSDDEEDVKKVEKVENNDIEDNNDEDKKEDEGEEEDEDENSGDEKKESKGKMIQRHKLEVKKLQQQIDKLNHAIPKKDKKAKQDLLVKTKKMEHELNMKHQEELDGFEKTQPNISESLNQLLINSKPNAPSKAYLKKAKKLEEEEQRIKQLEEDRKNFVSKGVIEFNDFMTKLKPLKKSIKMINPDGDCLYSAITNQLLINKIISEEESKKYPRTLRTIAADYIKANRDEFLPYISSEEDYTDSEDPISDYCEEQVLQVGKWGGHIELKALSESLKKVIVIFNAYSNDITIGEEFQNDKEEKLYLSYHRHAFTLGEHYNSVIPSSE</sequence>
<evidence type="ECO:0000256" key="2">
    <source>
        <dbReference type="SAM" id="MobiDB-lite"/>
    </source>
</evidence>